<dbReference type="Gene3D" id="3.40.50.1000">
    <property type="entry name" value="HAD superfamily/HAD-like"/>
    <property type="match status" value="1"/>
</dbReference>
<evidence type="ECO:0000313" key="3">
    <source>
        <dbReference type="EMBL" id="THU47776.1"/>
    </source>
</evidence>
<accession>A0A4V4H3D0</accession>
<dbReference type="EMBL" id="PYDT01000010">
    <property type="protein sequence ID" value="THU47776.1"/>
    <property type="molecule type" value="Genomic_DNA"/>
</dbReference>
<feature type="region of interest" description="Disordered" evidence="1">
    <location>
        <begin position="393"/>
        <end position="414"/>
    </location>
</feature>
<feature type="region of interest" description="Disordered" evidence="1">
    <location>
        <begin position="51"/>
        <end position="70"/>
    </location>
</feature>
<name>A0A4V4H3D0_MUSBA</name>
<evidence type="ECO:0000259" key="2">
    <source>
        <dbReference type="PROSITE" id="PS50969"/>
    </source>
</evidence>
<dbReference type="AlphaFoldDB" id="A0A4V4H3D0"/>
<dbReference type="InterPro" id="IPR036412">
    <property type="entry name" value="HAD-like_sf"/>
</dbReference>
<dbReference type="PROSITE" id="PS50969">
    <property type="entry name" value="FCP1"/>
    <property type="match status" value="1"/>
</dbReference>
<proteinExistence type="predicted"/>
<dbReference type="Proteomes" id="UP000317650">
    <property type="component" value="Chromosome 9"/>
</dbReference>
<evidence type="ECO:0000256" key="1">
    <source>
        <dbReference type="SAM" id="MobiDB-lite"/>
    </source>
</evidence>
<reference evidence="3 4" key="1">
    <citation type="journal article" date="2019" name="Nat. Plants">
        <title>Genome sequencing of Musa balbisiana reveals subgenome evolution and function divergence in polyploid bananas.</title>
        <authorList>
            <person name="Yao X."/>
        </authorList>
    </citation>
    <scope>NUCLEOTIDE SEQUENCE [LARGE SCALE GENOMIC DNA]</scope>
    <source>
        <strain evidence="4">cv. DH-PKW</strain>
        <tissue evidence="3">Leaves</tissue>
    </source>
</reference>
<dbReference type="Pfam" id="PF03031">
    <property type="entry name" value="NIF"/>
    <property type="match status" value="1"/>
</dbReference>
<feature type="compositionally biased region" description="Basic residues" evidence="1">
    <location>
        <begin position="59"/>
        <end position="70"/>
    </location>
</feature>
<organism evidence="3 4">
    <name type="scientific">Musa balbisiana</name>
    <name type="common">Banana</name>
    <dbReference type="NCBI Taxonomy" id="52838"/>
    <lineage>
        <taxon>Eukaryota</taxon>
        <taxon>Viridiplantae</taxon>
        <taxon>Streptophyta</taxon>
        <taxon>Embryophyta</taxon>
        <taxon>Tracheophyta</taxon>
        <taxon>Spermatophyta</taxon>
        <taxon>Magnoliopsida</taxon>
        <taxon>Liliopsida</taxon>
        <taxon>Zingiberales</taxon>
        <taxon>Musaceae</taxon>
        <taxon>Musa</taxon>
    </lineage>
</organism>
<dbReference type="InterPro" id="IPR004274">
    <property type="entry name" value="FCP1_dom"/>
</dbReference>
<protein>
    <recommendedName>
        <fullName evidence="2">FCP1 homology domain-containing protein</fullName>
    </recommendedName>
</protein>
<dbReference type="PANTHER" id="PTHR12210">
    <property type="entry name" value="DULLARD PROTEIN PHOSPHATASE"/>
    <property type="match status" value="1"/>
</dbReference>
<feature type="domain" description="FCP1 homology" evidence="2">
    <location>
        <begin position="470"/>
        <end position="651"/>
    </location>
</feature>
<dbReference type="SMART" id="SM00577">
    <property type="entry name" value="CPDc"/>
    <property type="match status" value="1"/>
</dbReference>
<evidence type="ECO:0000313" key="4">
    <source>
        <dbReference type="Proteomes" id="UP000317650"/>
    </source>
</evidence>
<dbReference type="FunFam" id="3.40.50.1000:FF:000257">
    <property type="entry name" value="Haloacid dehalogenase-like hydrolase (HAD) superfamily protein"/>
    <property type="match status" value="1"/>
</dbReference>
<sequence length="678" mass="75392">MKSNGYCRREATCNQCDGGVSQRTDPNVSPMRGIFFVKTTLSYNAKDQFKAGEAANPRTKSRNKMGKRKRGGIFIRRKKEKAMGKKRKTLASGAIGEHDSPFVEHNDIAQTSVVHEDGSNSILQDASLKHCIVYQRRRKKNSSDTNSAVSLSGIFEMVSILKGHDGISLSSNQASSVEKETHVGTESFTHSKMDMFQHTESALNLATVPEISESLDDIKNNVACKIDMEDSDSNKLANQALQIETNLSPELSSNSYQLEAYSIQCEKSRKKEISLSGFSYDIQHICSDVTSTCTLQPVAASVDANEFSRVSASDEFRRIIEVKCDIKAKATSTSEVIQKTESCLDNSGDGQHVAAEGSPKLLPSGQKDECATLLFQLENKVLRDASSLIHSGEASKLRSGDGSESGQSAVHEKNSLDFKNRCNDSYAFHVKEHAPSSVNHVVKDVSSDVTMDRDQSPNLAALSNTETLLRCSRKKLIVLDLNGLLADINQEYHYAHKAHRRVGGKLVFKRPFCDDFLKFCFERFHVGVWSSRRRYNVDVVVDFLMGNLRHKLLFCWDQSKCTDTGYTTIENMHKPLVLKELKKLWNIEGHDLPWEKGEYSPSNTLLVDDSPYKAICNPPHTAIFPFPYKFTDENDNSLGPGGDLRAYLEGLTMADDVQLFVQGHPFGKGGIYIGPKLV</sequence>
<gene>
    <name evidence="3" type="ORF">C4D60_Mb09t19220</name>
</gene>
<dbReference type="InterPro" id="IPR050365">
    <property type="entry name" value="TIM50"/>
</dbReference>
<comment type="caution">
    <text evidence="3">The sequence shown here is derived from an EMBL/GenBank/DDBJ whole genome shotgun (WGS) entry which is preliminary data.</text>
</comment>
<dbReference type="InterPro" id="IPR023214">
    <property type="entry name" value="HAD_sf"/>
</dbReference>
<dbReference type="STRING" id="52838.A0A4V4H3D0"/>
<dbReference type="SUPFAM" id="SSF56784">
    <property type="entry name" value="HAD-like"/>
    <property type="match status" value="1"/>
</dbReference>
<keyword evidence="4" id="KW-1185">Reference proteome</keyword>